<dbReference type="Proteomes" id="UP000807353">
    <property type="component" value="Unassembled WGS sequence"/>
</dbReference>
<sequence>MKIHHNTSKLFHLVFDWIQRRLSRGARIDVTDLDTTIKTLVCEKCWSTVFFLSSFQSAWNAASNSAGSNTGFTYTTPSWSEIQDSVEHMCEWCILVSEEIIFFYGKLTRSPNPPPPTITFTISVHFSYQDIARPLPNSVLMLELVIENDWRPHFLVHAASDNLAANYISERSPVSDMDSRTAYNYIQQCIQDCSHHEICPQPSPNTTLPTRVIDCSDLLRPRVFITNGSVQERYITLSYVWGEEQPYRLTTHNIGSYDKFVNPEYIPDTIRDAITVAHKLSLRYLWVDSLCIIQDSEEDKAHEISKIHSIFRNAFLTIVAARAENASAGFLHNKISLNTPSSLPFIAPDGSTGVMLLSEQERSPPESTDQRAWCLEERVLSPRALVYSKNALQYECQAGRVNVNNSHNFLPTPQEQPRLPDFVFTLGLDGNTPNEPSERDKAKSWSHLLQQYTQRALTKPRDRLVALGALSKQFHSLWPSSKYIAGLWTHQLPHALLWRTRTKGKILPRPQKYRAPSWSWASVDTGIRWSDSNLHDMKSHICDIIDTHVVLKNSADPYGEVISGSLTINSILTPPVIWNLADDSLYESEEMTVVIGSGTADATGQNSGDTWEVVLAIIRDTGDTQFGLCLTPKPGDFCEEGHSHTNIYQRVGSFHAQFNDRDKWLSIPHQQFKLV</sequence>
<dbReference type="Pfam" id="PF06985">
    <property type="entry name" value="HET"/>
    <property type="match status" value="1"/>
</dbReference>
<keyword evidence="3" id="KW-1185">Reference proteome</keyword>
<evidence type="ECO:0000313" key="3">
    <source>
        <dbReference type="Proteomes" id="UP000807353"/>
    </source>
</evidence>
<gene>
    <name evidence="2" type="ORF">BDZ94DRAFT_99348</name>
</gene>
<dbReference type="EMBL" id="MU150338">
    <property type="protein sequence ID" value="KAF9458498.1"/>
    <property type="molecule type" value="Genomic_DNA"/>
</dbReference>
<dbReference type="AlphaFoldDB" id="A0A9P6CF05"/>
<proteinExistence type="predicted"/>
<feature type="domain" description="Heterokaryon incompatibility" evidence="1">
    <location>
        <begin position="234"/>
        <end position="377"/>
    </location>
</feature>
<reference evidence="2" key="1">
    <citation type="submission" date="2020-11" db="EMBL/GenBank/DDBJ databases">
        <authorList>
            <consortium name="DOE Joint Genome Institute"/>
            <person name="Ahrendt S."/>
            <person name="Riley R."/>
            <person name="Andreopoulos W."/>
            <person name="Labutti K."/>
            <person name="Pangilinan J."/>
            <person name="Ruiz-Duenas F.J."/>
            <person name="Barrasa J.M."/>
            <person name="Sanchez-Garcia M."/>
            <person name="Camarero S."/>
            <person name="Miyauchi S."/>
            <person name="Serrano A."/>
            <person name="Linde D."/>
            <person name="Babiker R."/>
            <person name="Drula E."/>
            <person name="Ayuso-Fernandez I."/>
            <person name="Pacheco R."/>
            <person name="Padilla G."/>
            <person name="Ferreira P."/>
            <person name="Barriuso J."/>
            <person name="Kellner H."/>
            <person name="Castanera R."/>
            <person name="Alfaro M."/>
            <person name="Ramirez L."/>
            <person name="Pisabarro A.G."/>
            <person name="Kuo A."/>
            <person name="Tritt A."/>
            <person name="Lipzen A."/>
            <person name="He G."/>
            <person name="Yan M."/>
            <person name="Ng V."/>
            <person name="Cullen D."/>
            <person name="Martin F."/>
            <person name="Rosso M.-N."/>
            <person name="Henrissat B."/>
            <person name="Hibbett D."/>
            <person name="Martinez A.T."/>
            <person name="Grigoriev I.V."/>
        </authorList>
    </citation>
    <scope>NUCLEOTIDE SEQUENCE</scope>
    <source>
        <strain evidence="2">CBS 247.69</strain>
    </source>
</reference>
<comment type="caution">
    <text evidence="2">The sequence shown here is derived from an EMBL/GenBank/DDBJ whole genome shotgun (WGS) entry which is preliminary data.</text>
</comment>
<dbReference type="PANTHER" id="PTHR33112:SF16">
    <property type="entry name" value="HETEROKARYON INCOMPATIBILITY DOMAIN-CONTAINING PROTEIN"/>
    <property type="match status" value="1"/>
</dbReference>
<organism evidence="2 3">
    <name type="scientific">Collybia nuda</name>
    <dbReference type="NCBI Taxonomy" id="64659"/>
    <lineage>
        <taxon>Eukaryota</taxon>
        <taxon>Fungi</taxon>
        <taxon>Dikarya</taxon>
        <taxon>Basidiomycota</taxon>
        <taxon>Agaricomycotina</taxon>
        <taxon>Agaricomycetes</taxon>
        <taxon>Agaricomycetidae</taxon>
        <taxon>Agaricales</taxon>
        <taxon>Tricholomatineae</taxon>
        <taxon>Clitocybaceae</taxon>
        <taxon>Collybia</taxon>
    </lineage>
</organism>
<evidence type="ECO:0000259" key="1">
    <source>
        <dbReference type="Pfam" id="PF06985"/>
    </source>
</evidence>
<dbReference type="PANTHER" id="PTHR33112">
    <property type="entry name" value="DOMAIN PROTEIN, PUTATIVE-RELATED"/>
    <property type="match status" value="1"/>
</dbReference>
<protein>
    <submittedName>
        <fullName evidence="2">Heterokaryon incompatibility protein-domain-containing protein</fullName>
    </submittedName>
</protein>
<dbReference type="OrthoDB" id="5125733at2759"/>
<name>A0A9P6CF05_9AGAR</name>
<dbReference type="InterPro" id="IPR010730">
    <property type="entry name" value="HET"/>
</dbReference>
<accession>A0A9P6CF05</accession>
<evidence type="ECO:0000313" key="2">
    <source>
        <dbReference type="EMBL" id="KAF9458498.1"/>
    </source>
</evidence>